<keyword evidence="10" id="KW-0812">Transmembrane</keyword>
<feature type="signal peptide" evidence="11">
    <location>
        <begin position="1"/>
        <end position="23"/>
    </location>
</feature>
<keyword evidence="14" id="KW-1185">Reference proteome</keyword>
<proteinExistence type="inferred from homology"/>
<dbReference type="PANTHER" id="PTHR21581">
    <property type="entry name" value="D-ALANYL-D-ALANINE CARBOXYPEPTIDASE"/>
    <property type="match status" value="1"/>
</dbReference>
<organism evidence="13 14">
    <name type="scientific">Jingyaoa shaoxingensis</name>
    <dbReference type="NCBI Taxonomy" id="2763671"/>
    <lineage>
        <taxon>Bacteria</taxon>
        <taxon>Bacillati</taxon>
        <taxon>Bacillota</taxon>
        <taxon>Clostridia</taxon>
        <taxon>Lachnospirales</taxon>
        <taxon>Lachnospiraceae</taxon>
        <taxon>Jingyaoa</taxon>
    </lineage>
</organism>
<name>A0ABR7NA48_9FIRM</name>
<feature type="region of interest" description="Disordered" evidence="9">
    <location>
        <begin position="406"/>
        <end position="433"/>
    </location>
</feature>
<feature type="domain" description="Peptidase S11 D-alanyl-D-alanine carboxypeptidase A N-terminal" evidence="12">
    <location>
        <begin position="71"/>
        <end position="302"/>
    </location>
</feature>
<gene>
    <name evidence="13" type="ORF">H8716_09265</name>
</gene>
<dbReference type="PANTHER" id="PTHR21581:SF33">
    <property type="entry name" value="D-ALANYL-D-ALANINE CARBOXYPEPTIDASE DACB"/>
    <property type="match status" value="1"/>
</dbReference>
<sequence>MKKGKLWTALLLTMVMCINPVRIGWNGTAFYENTVKAEEDDGSDTDGENSTETEIDPTVQTNDINGWPQGDAIESDAAICMDGNTGAVLYGKNIEKQEYPASITKIMTVLLALENGNLDDTVTFSENAVYSIEYGSAHLGLTEGEKLTLEQCLYGIMLASANEISNAVAEHIGGSVEKFADMMNQKAEELGCVNTHFVNPNGLHDDNHYTCAYDMALITQAAMKYDKFREIIHTQEYSYPETNLVKEKRYFANHHGMLMDESRAYDGFIGGKTGYTDEAWNTLVSTAERDGMLLISVVLHANGQDIEYGNTKTVLDYGYNNFKEVQINNLDQTVSDTEVIGIEDAQEAEKIRQADLSRDPFTVAETTTVTLPNSVDTSSLIRKMDFTTDKMTYYYEDQALGSTSFSYTGEWEPETETSAQTELQTESETETEAGGLSQMIQNGAFADNKVLTAIVGVYDKLDLFIKTHTIFAVILGAILLIIFIPLLLVSISRNKKYKKMIELRTQEIALRRQLEAEIEEKSAAQVEAELRAHELEMQLEEERRKNREKETPEEP</sequence>
<dbReference type="Gene3D" id="3.40.710.10">
    <property type="entry name" value="DD-peptidase/beta-lactamase superfamily"/>
    <property type="match status" value="1"/>
</dbReference>
<dbReference type="Proteomes" id="UP000657421">
    <property type="component" value="Unassembled WGS sequence"/>
</dbReference>
<evidence type="ECO:0000313" key="13">
    <source>
        <dbReference type="EMBL" id="MBC8573271.1"/>
    </source>
</evidence>
<dbReference type="Pfam" id="PF00768">
    <property type="entry name" value="Peptidase_S11"/>
    <property type="match status" value="1"/>
</dbReference>
<keyword evidence="2 11" id="KW-0732">Signal</keyword>
<evidence type="ECO:0000256" key="2">
    <source>
        <dbReference type="ARBA" id="ARBA00022729"/>
    </source>
</evidence>
<keyword evidence="8" id="KW-0175">Coiled coil</keyword>
<feature type="transmembrane region" description="Helical" evidence="10">
    <location>
        <begin position="470"/>
        <end position="491"/>
    </location>
</feature>
<keyword evidence="5" id="KW-0573">Peptidoglycan synthesis</keyword>
<dbReference type="EMBL" id="JACRSZ010000008">
    <property type="protein sequence ID" value="MBC8573271.1"/>
    <property type="molecule type" value="Genomic_DNA"/>
</dbReference>
<dbReference type="InterPro" id="IPR018044">
    <property type="entry name" value="Peptidase_S11"/>
</dbReference>
<keyword evidence="6" id="KW-0961">Cell wall biogenesis/degradation</keyword>
<evidence type="ECO:0000256" key="6">
    <source>
        <dbReference type="ARBA" id="ARBA00023316"/>
    </source>
</evidence>
<evidence type="ECO:0000256" key="8">
    <source>
        <dbReference type="SAM" id="Coils"/>
    </source>
</evidence>
<dbReference type="RefSeq" id="WP_249308381.1">
    <property type="nucleotide sequence ID" value="NZ_JACRSZ010000008.1"/>
</dbReference>
<keyword evidence="3" id="KW-0378">Hydrolase</keyword>
<evidence type="ECO:0000256" key="3">
    <source>
        <dbReference type="ARBA" id="ARBA00022801"/>
    </source>
</evidence>
<accession>A0ABR7NA48</accession>
<comment type="caution">
    <text evidence="13">The sequence shown here is derived from an EMBL/GenBank/DDBJ whole genome shotgun (WGS) entry which is preliminary data.</text>
</comment>
<evidence type="ECO:0000256" key="11">
    <source>
        <dbReference type="SAM" id="SignalP"/>
    </source>
</evidence>
<feature type="chain" id="PRO_5047405798" description="Peptidase S11 D-alanyl-D-alanine carboxypeptidase A N-terminal domain-containing protein" evidence="11">
    <location>
        <begin position="24"/>
        <end position="555"/>
    </location>
</feature>
<evidence type="ECO:0000259" key="12">
    <source>
        <dbReference type="Pfam" id="PF00768"/>
    </source>
</evidence>
<keyword evidence="10" id="KW-0472">Membrane</keyword>
<evidence type="ECO:0000256" key="5">
    <source>
        <dbReference type="ARBA" id="ARBA00022984"/>
    </source>
</evidence>
<evidence type="ECO:0000313" key="14">
    <source>
        <dbReference type="Proteomes" id="UP000657421"/>
    </source>
</evidence>
<feature type="coiled-coil region" evidence="8">
    <location>
        <begin position="511"/>
        <end position="550"/>
    </location>
</feature>
<evidence type="ECO:0000256" key="4">
    <source>
        <dbReference type="ARBA" id="ARBA00022960"/>
    </source>
</evidence>
<feature type="compositionally biased region" description="Acidic residues" evidence="9">
    <location>
        <begin position="38"/>
        <end position="55"/>
    </location>
</feature>
<protein>
    <recommendedName>
        <fullName evidence="12">Peptidase S11 D-alanyl-D-alanine carboxypeptidase A N-terminal domain-containing protein</fullName>
    </recommendedName>
</protein>
<dbReference type="InterPro" id="IPR012338">
    <property type="entry name" value="Beta-lactam/transpept-like"/>
</dbReference>
<keyword evidence="10" id="KW-1133">Transmembrane helix</keyword>
<evidence type="ECO:0000256" key="1">
    <source>
        <dbReference type="ARBA" id="ARBA00007164"/>
    </source>
</evidence>
<dbReference type="PRINTS" id="PR00725">
    <property type="entry name" value="DADACBPTASE1"/>
</dbReference>
<comment type="similarity">
    <text evidence="1 7">Belongs to the peptidase S11 family.</text>
</comment>
<keyword evidence="4" id="KW-0133">Cell shape</keyword>
<evidence type="ECO:0000256" key="10">
    <source>
        <dbReference type="SAM" id="Phobius"/>
    </source>
</evidence>
<dbReference type="SUPFAM" id="SSF56601">
    <property type="entry name" value="beta-lactamase/transpeptidase-like"/>
    <property type="match status" value="1"/>
</dbReference>
<reference evidence="13 14" key="1">
    <citation type="submission" date="2020-08" db="EMBL/GenBank/DDBJ databases">
        <title>Genome public.</title>
        <authorList>
            <person name="Liu C."/>
            <person name="Sun Q."/>
        </authorList>
    </citation>
    <scope>NUCLEOTIDE SEQUENCE [LARGE SCALE GENOMIC DNA]</scope>
    <source>
        <strain evidence="13 14">NSJ-46</strain>
    </source>
</reference>
<dbReference type="InterPro" id="IPR001967">
    <property type="entry name" value="Peptidase_S11_N"/>
</dbReference>
<feature type="region of interest" description="Disordered" evidence="9">
    <location>
        <begin position="38"/>
        <end position="58"/>
    </location>
</feature>
<evidence type="ECO:0000256" key="9">
    <source>
        <dbReference type="SAM" id="MobiDB-lite"/>
    </source>
</evidence>
<evidence type="ECO:0000256" key="7">
    <source>
        <dbReference type="RuleBase" id="RU004016"/>
    </source>
</evidence>